<gene>
    <name evidence="2" type="ORF">DCE93_04295</name>
</gene>
<evidence type="ECO:0000256" key="1">
    <source>
        <dbReference type="SAM" id="MobiDB-lite"/>
    </source>
</evidence>
<organism evidence="2 3">
    <name type="scientific">Agromyces badenianii</name>
    <dbReference type="NCBI Taxonomy" id="2080742"/>
    <lineage>
        <taxon>Bacteria</taxon>
        <taxon>Bacillati</taxon>
        <taxon>Actinomycetota</taxon>
        <taxon>Actinomycetes</taxon>
        <taxon>Micrococcales</taxon>
        <taxon>Microbacteriaceae</taxon>
        <taxon>Agromyces</taxon>
    </lineage>
</organism>
<dbReference type="Proteomes" id="UP000244729">
    <property type="component" value="Chromosome"/>
</dbReference>
<reference evidence="2 3" key="1">
    <citation type="submission" date="2018-04" db="EMBL/GenBank/DDBJ databases">
        <authorList>
            <person name="Li J."/>
        </authorList>
    </citation>
    <scope>NUCLEOTIDE SEQUENCE [LARGE SCALE GENOMIC DNA]</scope>
    <source>
        <strain evidence="3">30A</strain>
    </source>
</reference>
<evidence type="ECO:0000313" key="3">
    <source>
        <dbReference type="Proteomes" id="UP000244729"/>
    </source>
</evidence>
<evidence type="ECO:0000313" key="2">
    <source>
        <dbReference type="EMBL" id="AWB94977.1"/>
    </source>
</evidence>
<keyword evidence="3" id="KW-1185">Reference proteome</keyword>
<proteinExistence type="predicted"/>
<accession>A0A2S0WUG8</accession>
<name>A0A2S0WUG8_9MICO</name>
<feature type="region of interest" description="Disordered" evidence="1">
    <location>
        <begin position="1"/>
        <end position="21"/>
    </location>
</feature>
<dbReference type="EMBL" id="CP028913">
    <property type="protein sequence ID" value="AWB94977.1"/>
    <property type="molecule type" value="Genomic_DNA"/>
</dbReference>
<dbReference type="AlphaFoldDB" id="A0A2S0WUG8"/>
<sequence>MRLVLRPPHGVAGTPQPERGVAQALPPVREAVVDHRDGEGCGVVRGSRRAARCGAAGELGGDDRPRGVVVAPGQVEAAQARAVARLDERADASAVVVEDDREMRDVGSEPRQMPTG</sequence>
<dbReference type="KEGG" id="agm:DCE93_04295"/>
<protein>
    <submittedName>
        <fullName evidence="2">Uncharacterized protein</fullName>
    </submittedName>
</protein>